<organism evidence="1">
    <name type="scientific">marine sediment metagenome</name>
    <dbReference type="NCBI Taxonomy" id="412755"/>
    <lineage>
        <taxon>unclassified sequences</taxon>
        <taxon>metagenomes</taxon>
        <taxon>ecological metagenomes</taxon>
    </lineage>
</organism>
<proteinExistence type="predicted"/>
<reference evidence="1" key="1">
    <citation type="journal article" date="2015" name="Nature">
        <title>Complex archaea that bridge the gap between prokaryotes and eukaryotes.</title>
        <authorList>
            <person name="Spang A."/>
            <person name="Saw J.H."/>
            <person name="Jorgensen S.L."/>
            <person name="Zaremba-Niedzwiedzka K."/>
            <person name="Martijn J."/>
            <person name="Lind A.E."/>
            <person name="van Eijk R."/>
            <person name="Schleper C."/>
            <person name="Guy L."/>
            <person name="Ettema T.J."/>
        </authorList>
    </citation>
    <scope>NUCLEOTIDE SEQUENCE</scope>
</reference>
<protein>
    <recommendedName>
        <fullName evidence="2">LexA repressor DNA-binding domain-containing protein</fullName>
    </recommendedName>
</protein>
<dbReference type="Gene3D" id="1.10.10.10">
    <property type="entry name" value="Winged helix-like DNA-binding domain superfamily/Winged helix DNA-binding domain"/>
    <property type="match status" value="1"/>
</dbReference>
<dbReference type="InterPro" id="IPR036388">
    <property type="entry name" value="WH-like_DNA-bd_sf"/>
</dbReference>
<dbReference type="AlphaFoldDB" id="A0A0F9BBG3"/>
<dbReference type="InterPro" id="IPR036390">
    <property type="entry name" value="WH_DNA-bd_sf"/>
</dbReference>
<gene>
    <name evidence="1" type="ORF">LCGC14_2548310</name>
</gene>
<accession>A0A0F9BBG3</accession>
<dbReference type="EMBL" id="LAZR01041756">
    <property type="protein sequence ID" value="KKL11187.1"/>
    <property type="molecule type" value="Genomic_DNA"/>
</dbReference>
<evidence type="ECO:0008006" key="2">
    <source>
        <dbReference type="Google" id="ProtNLM"/>
    </source>
</evidence>
<sequence length="106" mass="11540">MTAPIYGLTPAQADCARVIHALTDFEGKSPSYDEISDEMCIYSKGRVWILVQALIERGWIAPTGFRPPFAAPRAPRALHLTRSPPPFNGNPIAITEAGCAYLEDAP</sequence>
<comment type="caution">
    <text evidence="1">The sequence shown here is derived from an EMBL/GenBank/DDBJ whole genome shotgun (WGS) entry which is preliminary data.</text>
</comment>
<dbReference type="SUPFAM" id="SSF46785">
    <property type="entry name" value="Winged helix' DNA-binding domain"/>
    <property type="match status" value="1"/>
</dbReference>
<name>A0A0F9BBG3_9ZZZZ</name>
<evidence type="ECO:0000313" key="1">
    <source>
        <dbReference type="EMBL" id="KKL11187.1"/>
    </source>
</evidence>